<dbReference type="Gene3D" id="3.40.430.10">
    <property type="entry name" value="Dihydrofolate Reductase, subunit A"/>
    <property type="match status" value="1"/>
</dbReference>
<sequence length="179" mass="19381">MGTITVSAFVTVDGVQRDPVAWIGDWFSDDLVAHATGLLGQADAMVMGRGTYQYFAERFPHIPGPHADRVNTMRKLVVSSSLSEVGWQNAELVRGDAFEVAMGLLGREQGSYVMYGYGSLAARLIHNGFVGTLEFLVVPTLRGSGSSMVQESLGRDLVLSSSRTFESGVVGLTYTPQWD</sequence>
<dbReference type="Proteomes" id="UP000530424">
    <property type="component" value="Unassembled WGS sequence"/>
</dbReference>
<feature type="domain" description="Bacterial bifunctional deaminase-reductase C-terminal" evidence="1">
    <location>
        <begin position="3"/>
        <end position="170"/>
    </location>
</feature>
<gene>
    <name evidence="2" type="ORF">HNR19_003641</name>
</gene>
<protein>
    <submittedName>
        <fullName evidence="2">Dihydrofolate reductase</fullName>
    </submittedName>
</protein>
<dbReference type="SUPFAM" id="SSF53597">
    <property type="entry name" value="Dihydrofolate reductase-like"/>
    <property type="match status" value="1"/>
</dbReference>
<evidence type="ECO:0000259" key="1">
    <source>
        <dbReference type="Pfam" id="PF01872"/>
    </source>
</evidence>
<evidence type="ECO:0000313" key="2">
    <source>
        <dbReference type="EMBL" id="NYJ02943.1"/>
    </source>
</evidence>
<name>A0A853C9P8_9ACTN</name>
<dbReference type="InterPro" id="IPR002734">
    <property type="entry name" value="RibDG_C"/>
</dbReference>
<evidence type="ECO:0000313" key="3">
    <source>
        <dbReference type="Proteomes" id="UP000530424"/>
    </source>
</evidence>
<dbReference type="GO" id="GO:0008703">
    <property type="term" value="F:5-amino-6-(5-phosphoribosylamino)uracil reductase activity"/>
    <property type="evidence" value="ECO:0007669"/>
    <property type="project" value="InterPro"/>
</dbReference>
<accession>A0A853C9P8</accession>
<dbReference type="GO" id="GO:0009231">
    <property type="term" value="P:riboflavin biosynthetic process"/>
    <property type="evidence" value="ECO:0007669"/>
    <property type="project" value="InterPro"/>
</dbReference>
<proteinExistence type="predicted"/>
<comment type="caution">
    <text evidence="2">The sequence shown here is derived from an EMBL/GenBank/DDBJ whole genome shotgun (WGS) entry which is preliminary data.</text>
</comment>
<reference evidence="2 3" key="1">
    <citation type="submission" date="2020-07" db="EMBL/GenBank/DDBJ databases">
        <title>Sequencing the genomes of 1000 actinobacteria strains.</title>
        <authorList>
            <person name="Klenk H.-P."/>
        </authorList>
    </citation>
    <scope>NUCLEOTIDE SEQUENCE [LARGE SCALE GENOMIC DNA]</scope>
    <source>
        <strain evidence="2 3">DSM 103833</strain>
    </source>
</reference>
<dbReference type="AlphaFoldDB" id="A0A853C9P8"/>
<dbReference type="EMBL" id="JACCFP010000001">
    <property type="protein sequence ID" value="NYJ02943.1"/>
    <property type="molecule type" value="Genomic_DNA"/>
</dbReference>
<keyword evidence="3" id="KW-1185">Reference proteome</keyword>
<dbReference type="Pfam" id="PF01872">
    <property type="entry name" value="RibD_C"/>
    <property type="match status" value="1"/>
</dbReference>
<organism evidence="2 3">
    <name type="scientific">Nocardioides thalensis</name>
    <dbReference type="NCBI Taxonomy" id="1914755"/>
    <lineage>
        <taxon>Bacteria</taxon>
        <taxon>Bacillati</taxon>
        <taxon>Actinomycetota</taxon>
        <taxon>Actinomycetes</taxon>
        <taxon>Propionibacteriales</taxon>
        <taxon>Nocardioidaceae</taxon>
        <taxon>Nocardioides</taxon>
    </lineage>
</organism>
<dbReference type="RefSeq" id="WP_179669246.1">
    <property type="nucleotide sequence ID" value="NZ_JACCFP010000001.1"/>
</dbReference>
<dbReference type="InterPro" id="IPR024072">
    <property type="entry name" value="DHFR-like_dom_sf"/>
</dbReference>